<dbReference type="Gene3D" id="3.20.20.140">
    <property type="entry name" value="Metal-dependent hydrolases"/>
    <property type="match status" value="1"/>
</dbReference>
<dbReference type="GO" id="GO:0006146">
    <property type="term" value="P:adenine catabolic process"/>
    <property type="evidence" value="ECO:0007669"/>
    <property type="project" value="InterPro"/>
</dbReference>
<feature type="domain" description="Amidohydrolase-related" evidence="7">
    <location>
        <begin position="63"/>
        <end position="344"/>
    </location>
</feature>
<evidence type="ECO:0000256" key="4">
    <source>
        <dbReference type="ARBA" id="ARBA00023211"/>
    </source>
</evidence>
<dbReference type="OrthoDB" id="9775607at2"/>
<feature type="domain" description="Adenine deaminase C-terminal" evidence="8">
    <location>
        <begin position="429"/>
        <end position="576"/>
    </location>
</feature>
<keyword evidence="4 6" id="KW-0464">Manganese</keyword>
<gene>
    <name evidence="6" type="primary">ade</name>
    <name evidence="9" type="ORF">DFR79_102217</name>
</gene>
<dbReference type="EMBL" id="SNWX01000002">
    <property type="protein sequence ID" value="TDO94839.1"/>
    <property type="molecule type" value="Genomic_DNA"/>
</dbReference>
<dbReference type="NCBIfam" id="TIGR01178">
    <property type="entry name" value="ade"/>
    <property type="match status" value="1"/>
</dbReference>
<evidence type="ECO:0000313" key="10">
    <source>
        <dbReference type="Proteomes" id="UP000295064"/>
    </source>
</evidence>
<organism evidence="9 10">
    <name type="scientific">Halanaerobium saccharolyticum</name>
    <dbReference type="NCBI Taxonomy" id="43595"/>
    <lineage>
        <taxon>Bacteria</taxon>
        <taxon>Bacillati</taxon>
        <taxon>Bacillota</taxon>
        <taxon>Clostridia</taxon>
        <taxon>Halanaerobiales</taxon>
        <taxon>Halanaerobiaceae</taxon>
        <taxon>Halanaerobium</taxon>
    </lineage>
</organism>
<evidence type="ECO:0000259" key="7">
    <source>
        <dbReference type="Pfam" id="PF01979"/>
    </source>
</evidence>
<dbReference type="RefSeq" id="WP_133513917.1">
    <property type="nucleotide sequence ID" value="NZ_SNWX01000002.1"/>
</dbReference>
<protein>
    <recommendedName>
        <fullName evidence="2 6">Adenine deaminase</fullName>
        <shortName evidence="6">Adenase</shortName>
        <shortName evidence="6">Adenine aminase</shortName>
        <ecNumber evidence="2 6">3.5.4.2</ecNumber>
    </recommendedName>
</protein>
<dbReference type="InterPro" id="IPR011059">
    <property type="entry name" value="Metal-dep_hydrolase_composite"/>
</dbReference>
<dbReference type="SUPFAM" id="SSF51556">
    <property type="entry name" value="Metallo-dependent hydrolases"/>
    <property type="match status" value="1"/>
</dbReference>
<evidence type="ECO:0000256" key="5">
    <source>
        <dbReference type="ARBA" id="ARBA00047720"/>
    </source>
</evidence>
<dbReference type="HAMAP" id="MF_01518">
    <property type="entry name" value="Adenine_deamin"/>
    <property type="match status" value="1"/>
</dbReference>
<dbReference type="InterPro" id="IPR006679">
    <property type="entry name" value="Adenine_deam"/>
</dbReference>
<dbReference type="InterPro" id="IPR026912">
    <property type="entry name" value="Adenine_deam_C"/>
</dbReference>
<dbReference type="PANTHER" id="PTHR11113">
    <property type="entry name" value="N-ACETYLGLUCOSAMINE-6-PHOSPHATE DEACETYLASE"/>
    <property type="match status" value="1"/>
</dbReference>
<proteinExistence type="inferred from homology"/>
<comment type="caution">
    <text evidence="9">The sequence shown here is derived from an EMBL/GenBank/DDBJ whole genome shotgun (WGS) entry which is preliminary data.</text>
</comment>
<comment type="catalytic activity">
    <reaction evidence="5 6">
        <text>adenine + H2O + H(+) = hypoxanthine + NH4(+)</text>
        <dbReference type="Rhea" id="RHEA:23688"/>
        <dbReference type="ChEBI" id="CHEBI:15377"/>
        <dbReference type="ChEBI" id="CHEBI:15378"/>
        <dbReference type="ChEBI" id="CHEBI:16708"/>
        <dbReference type="ChEBI" id="CHEBI:17368"/>
        <dbReference type="ChEBI" id="CHEBI:28938"/>
        <dbReference type="EC" id="3.5.4.2"/>
    </reaction>
</comment>
<dbReference type="EC" id="3.5.4.2" evidence="2 6"/>
<dbReference type="Pfam" id="PF13382">
    <property type="entry name" value="Adenine_deam_C"/>
    <property type="match status" value="1"/>
</dbReference>
<comment type="similarity">
    <text evidence="1 6">Belongs to the metallo-dependent hydrolases superfamily. Adenine deaminase family.</text>
</comment>
<dbReference type="Proteomes" id="UP000295064">
    <property type="component" value="Unassembled WGS sequence"/>
</dbReference>
<dbReference type="PANTHER" id="PTHR11113:SF2">
    <property type="entry name" value="ADENINE DEAMINASE"/>
    <property type="match status" value="1"/>
</dbReference>
<comment type="cofactor">
    <cofactor evidence="6">
        <name>Mn(2+)</name>
        <dbReference type="ChEBI" id="CHEBI:29035"/>
    </cofactor>
</comment>
<evidence type="ECO:0000256" key="3">
    <source>
        <dbReference type="ARBA" id="ARBA00022801"/>
    </source>
</evidence>
<reference evidence="9 10" key="1">
    <citation type="submission" date="2019-03" db="EMBL/GenBank/DDBJ databases">
        <title>Subsurface microbial communities from deep shales in Ohio and West Virginia, USA.</title>
        <authorList>
            <person name="Wrighton K."/>
        </authorList>
    </citation>
    <scope>NUCLEOTIDE SEQUENCE [LARGE SCALE GENOMIC DNA]</scope>
    <source>
        <strain evidence="9 10">MA284_T2</strain>
    </source>
</reference>
<evidence type="ECO:0000259" key="8">
    <source>
        <dbReference type="Pfam" id="PF13382"/>
    </source>
</evidence>
<evidence type="ECO:0000256" key="1">
    <source>
        <dbReference type="ARBA" id="ARBA00006773"/>
    </source>
</evidence>
<dbReference type="SUPFAM" id="SSF51338">
    <property type="entry name" value="Composite domain of metallo-dependent hydrolases"/>
    <property type="match status" value="1"/>
</dbReference>
<accession>A0A4R6M4G9</accession>
<evidence type="ECO:0000256" key="2">
    <source>
        <dbReference type="ARBA" id="ARBA00012782"/>
    </source>
</evidence>
<dbReference type="InterPro" id="IPR006680">
    <property type="entry name" value="Amidohydro-rel"/>
</dbReference>
<dbReference type="Pfam" id="PF01979">
    <property type="entry name" value="Amidohydro_1"/>
    <property type="match status" value="1"/>
</dbReference>
<name>A0A4R6M4G9_9FIRM</name>
<evidence type="ECO:0000256" key="6">
    <source>
        <dbReference type="HAMAP-Rule" id="MF_01518"/>
    </source>
</evidence>
<dbReference type="CDD" id="cd01295">
    <property type="entry name" value="AdeC"/>
    <property type="match status" value="1"/>
</dbReference>
<dbReference type="AlphaFoldDB" id="A0A4R6M4G9"/>
<dbReference type="InterPro" id="IPR032466">
    <property type="entry name" value="Metal_Hydrolase"/>
</dbReference>
<dbReference type="Gene3D" id="2.30.40.10">
    <property type="entry name" value="Urease, subunit C, domain 1"/>
    <property type="match status" value="1"/>
</dbReference>
<sequence>MLRKELLKQARGLEKADKVFKNAVIVDVFNERLIENDIAVADGIIIGIGDYEGKEEIDLGGRIVTPGLIDAHLHLESSMTNVDEFARVIIPRGTTTIVADPHEIANVAGLTGIKYLLKAGNSQPWNFNLMLPSCVPASKFENSGAKLSAADLKTLIDEKGIFGLGEVMDFQSVINGEPGIWDKIEMASDLFKDGHSPGLSEKDLNAYLLADIKADHEATTAAEALEKVSKGMYIMIREGSVTRDLVSLLPAVNSSNSSRFLFATDDRHPGDLISEGQIDFAVRKAIQYGLSPLRAVKMATINAAEALGMKKLGAIAPGYQADLLVFDNLREFEVKKVYKDGRLVAEDGTLLKSIDDKISLDQEDFMNQEIEEKIFNSIRVGEISEADFLLPAASKYRVIELIKDQVVTGESLYQTEAEYEEEPPAIELIGHNLVKLAVVERHHKTGNVGLGLLRNFGLRQGAIATSIGHDAHNIIVAGVGAKDMELAVREIEKMQGGLVIVVDGKVKASLALPVAGLMAVKSVKEVANCLNKMREIANDLGVSRDGPFMTLSFMALTVIPELKLTDQGLFDVNKFEKVELIIE</sequence>
<keyword evidence="3 6" id="KW-0378">Hydrolase</keyword>
<evidence type="ECO:0000313" key="9">
    <source>
        <dbReference type="EMBL" id="TDO94839.1"/>
    </source>
</evidence>
<dbReference type="GO" id="GO:0000034">
    <property type="term" value="F:adenine deaminase activity"/>
    <property type="evidence" value="ECO:0007669"/>
    <property type="project" value="UniProtKB-UniRule"/>
</dbReference>